<evidence type="ECO:0000256" key="2">
    <source>
        <dbReference type="SAM" id="Phobius"/>
    </source>
</evidence>
<dbReference type="RefSeq" id="WP_190128031.1">
    <property type="nucleotide sequence ID" value="NZ_BNBD01000001.1"/>
</dbReference>
<evidence type="ECO:0000313" key="4">
    <source>
        <dbReference type="EMBL" id="GHF30142.1"/>
    </source>
</evidence>
<feature type="region of interest" description="Disordered" evidence="1">
    <location>
        <begin position="1"/>
        <end position="78"/>
    </location>
</feature>
<keyword evidence="5" id="KW-1185">Reference proteome</keyword>
<feature type="compositionally biased region" description="Pro residues" evidence="1">
    <location>
        <begin position="60"/>
        <end position="71"/>
    </location>
</feature>
<keyword evidence="2" id="KW-0472">Membrane</keyword>
<proteinExistence type="predicted"/>
<organism evidence="4 5">
    <name type="scientific">Streptomyces mashuensis</name>
    <dbReference type="NCBI Taxonomy" id="33904"/>
    <lineage>
        <taxon>Bacteria</taxon>
        <taxon>Bacillati</taxon>
        <taxon>Actinomycetota</taxon>
        <taxon>Actinomycetes</taxon>
        <taxon>Kitasatosporales</taxon>
        <taxon>Streptomycetaceae</taxon>
        <taxon>Streptomyces</taxon>
    </lineage>
</organism>
<reference evidence="4" key="1">
    <citation type="journal article" date="2014" name="Int. J. Syst. Evol. Microbiol.">
        <title>Complete genome sequence of Corynebacterium casei LMG S-19264T (=DSM 44701T), isolated from a smear-ripened cheese.</title>
        <authorList>
            <consortium name="US DOE Joint Genome Institute (JGI-PGF)"/>
            <person name="Walter F."/>
            <person name="Albersmeier A."/>
            <person name="Kalinowski J."/>
            <person name="Ruckert C."/>
        </authorList>
    </citation>
    <scope>NUCLEOTIDE SEQUENCE</scope>
    <source>
        <strain evidence="4">JCM 4059</strain>
    </source>
</reference>
<evidence type="ECO:0000259" key="3">
    <source>
        <dbReference type="Pfam" id="PF26056"/>
    </source>
</evidence>
<dbReference type="Proteomes" id="UP000638313">
    <property type="component" value="Unassembled WGS sequence"/>
</dbReference>
<sequence>MWPGQQQPGGGQNPQPNPYQQPGYPQQPNPYQQPPGYQQQPNPYAQPGGPQPGGQWNAPGMPPQPPQPPRPGRNRRTTLIAASAALAVVAAAVVTGVVVLKGGKNDDKGPENNNVAKGTATSAPATPSPAGSSAAPPAPEDNPRAGVDVKPVIPGWKTVVSTKRQNAFDVPPDWKVNPAGTSTGFELDGKPIAVMTSTASYKSGECSKNDERGKAGSKGAQGAKSEADAAETEALNWVWAAFDKKKTGTFDHTKAQPYTSDHGISGYWASAKVTGVQKTDKCSTDGKSFTVTYKTASGDLATWVLYAGTGFDGELPDDTIKKIMSTLRPYTPSTT</sequence>
<comment type="caution">
    <text evidence="4">The sequence shown here is derived from an EMBL/GenBank/DDBJ whole genome shotgun (WGS) entry which is preliminary data.</text>
</comment>
<feature type="transmembrane region" description="Helical" evidence="2">
    <location>
        <begin position="79"/>
        <end position="100"/>
    </location>
</feature>
<dbReference type="EMBL" id="BNBD01000001">
    <property type="protein sequence ID" value="GHF30142.1"/>
    <property type="molecule type" value="Genomic_DNA"/>
</dbReference>
<feature type="compositionally biased region" description="Low complexity" evidence="1">
    <location>
        <begin position="118"/>
        <end position="135"/>
    </location>
</feature>
<feature type="region of interest" description="Disordered" evidence="1">
    <location>
        <begin position="101"/>
        <end position="150"/>
    </location>
</feature>
<keyword evidence="2" id="KW-0812">Transmembrane</keyword>
<keyword evidence="2" id="KW-1133">Transmembrane helix</keyword>
<dbReference type="AlphaFoldDB" id="A0A919AWR0"/>
<protein>
    <recommendedName>
        <fullName evidence="3">DUF8017 domain-containing protein</fullName>
    </recommendedName>
</protein>
<reference evidence="4" key="2">
    <citation type="submission" date="2020-09" db="EMBL/GenBank/DDBJ databases">
        <authorList>
            <person name="Sun Q."/>
            <person name="Ohkuma M."/>
        </authorList>
    </citation>
    <scope>NUCLEOTIDE SEQUENCE</scope>
    <source>
        <strain evidence="4">JCM 4059</strain>
    </source>
</reference>
<feature type="compositionally biased region" description="Basic and acidic residues" evidence="1">
    <location>
        <begin position="205"/>
        <end position="214"/>
    </location>
</feature>
<dbReference type="Pfam" id="PF26056">
    <property type="entry name" value="DUF8017"/>
    <property type="match status" value="1"/>
</dbReference>
<feature type="compositionally biased region" description="Pro residues" evidence="1">
    <location>
        <begin position="15"/>
        <end position="33"/>
    </location>
</feature>
<evidence type="ECO:0000256" key="1">
    <source>
        <dbReference type="SAM" id="MobiDB-lite"/>
    </source>
</evidence>
<evidence type="ECO:0000313" key="5">
    <source>
        <dbReference type="Proteomes" id="UP000638313"/>
    </source>
</evidence>
<name>A0A919AWR0_9ACTN</name>
<feature type="domain" description="DUF8017" evidence="3">
    <location>
        <begin position="149"/>
        <end position="330"/>
    </location>
</feature>
<feature type="region of interest" description="Disordered" evidence="1">
    <location>
        <begin position="202"/>
        <end position="227"/>
    </location>
</feature>
<feature type="compositionally biased region" description="Low complexity" evidence="1">
    <location>
        <begin position="34"/>
        <end position="59"/>
    </location>
</feature>
<accession>A0A919AWR0</accession>
<gene>
    <name evidence="4" type="ORF">GCM10010218_09250</name>
</gene>
<dbReference type="InterPro" id="IPR058330">
    <property type="entry name" value="DUF8017"/>
</dbReference>